<evidence type="ECO:0000313" key="14">
    <source>
        <dbReference type="Proteomes" id="UP000175691"/>
    </source>
</evidence>
<dbReference type="GO" id="GO:0050660">
    <property type="term" value="F:flavin adenine dinucleotide binding"/>
    <property type="evidence" value="ECO:0007669"/>
    <property type="project" value="UniProtKB-UniRule"/>
</dbReference>
<gene>
    <name evidence="10" type="primary">mnmC</name>
    <name evidence="13" type="ORF">BFC18_11140</name>
</gene>
<dbReference type="InterPro" id="IPR036188">
    <property type="entry name" value="FAD/NAD-bd_sf"/>
</dbReference>
<keyword evidence="9 10" id="KW-0511">Multifunctional enzyme</keyword>
<dbReference type="Gene3D" id="3.50.50.60">
    <property type="entry name" value="FAD/NAD(P)-binding domain"/>
    <property type="match status" value="1"/>
</dbReference>
<keyword evidence="3 10" id="KW-0285">Flavoprotein</keyword>
<evidence type="ECO:0000259" key="11">
    <source>
        <dbReference type="Pfam" id="PF01266"/>
    </source>
</evidence>
<feature type="domain" description="MnmC-like methyltransferase" evidence="12">
    <location>
        <begin position="117"/>
        <end position="240"/>
    </location>
</feature>
<dbReference type="AlphaFoldDB" id="A0A1E7ZC67"/>
<dbReference type="Proteomes" id="UP000175691">
    <property type="component" value="Unassembled WGS sequence"/>
</dbReference>
<keyword evidence="4 10" id="KW-0808">Transferase</keyword>
<feature type="domain" description="FAD dependent oxidoreductase" evidence="11">
    <location>
        <begin position="266"/>
        <end position="630"/>
    </location>
</feature>
<keyword evidence="6 10" id="KW-0819">tRNA processing</keyword>
<keyword evidence="2 10" id="KW-0489">Methyltransferase</keyword>
<keyword evidence="1 10" id="KW-0963">Cytoplasm</keyword>
<evidence type="ECO:0000256" key="2">
    <source>
        <dbReference type="ARBA" id="ARBA00022603"/>
    </source>
</evidence>
<dbReference type="NCBIfam" id="TIGR03197">
    <property type="entry name" value="MnmC_Cterm"/>
    <property type="match status" value="1"/>
</dbReference>
<evidence type="ECO:0000256" key="6">
    <source>
        <dbReference type="ARBA" id="ARBA00022694"/>
    </source>
</evidence>
<feature type="region of interest" description="tRNA (mnm(5)s(2)U34)-methyltransferase" evidence="10">
    <location>
        <begin position="1"/>
        <end position="242"/>
    </location>
</feature>
<dbReference type="EC" id="2.1.1.61" evidence="10"/>
<comment type="function">
    <text evidence="10">Catalyzes the last two steps in the biosynthesis of 5-methylaminomethyl-2-thiouridine (mnm(5)s(2)U) at the wobble position (U34) in tRNA. Catalyzes the FAD-dependent demodification of cmnm(5)s(2)U34 to nm(5)s(2)U34, followed by the transfer of a methyl group from S-adenosyl-L-methionine to nm(5)s(2)U34, to form mnm(5)s(2)U34.</text>
</comment>
<evidence type="ECO:0000256" key="4">
    <source>
        <dbReference type="ARBA" id="ARBA00022679"/>
    </source>
</evidence>
<keyword evidence="8 10" id="KW-0560">Oxidoreductase</keyword>
<evidence type="ECO:0000313" key="13">
    <source>
        <dbReference type="EMBL" id="OFC71044.1"/>
    </source>
</evidence>
<dbReference type="Pfam" id="PF01266">
    <property type="entry name" value="DAO"/>
    <property type="match status" value="1"/>
</dbReference>
<evidence type="ECO:0000256" key="10">
    <source>
        <dbReference type="HAMAP-Rule" id="MF_01102"/>
    </source>
</evidence>
<dbReference type="GO" id="GO:0002098">
    <property type="term" value="P:tRNA wobble uridine modification"/>
    <property type="evidence" value="ECO:0007669"/>
    <property type="project" value="TreeGrafter"/>
</dbReference>
<keyword evidence="5 10" id="KW-0949">S-adenosyl-L-methionine</keyword>
<dbReference type="InterPro" id="IPR008471">
    <property type="entry name" value="MnmC-like_methylTransf"/>
</dbReference>
<comment type="caution">
    <text evidence="13">The sequence shown here is derived from an EMBL/GenBank/DDBJ whole genome shotgun (WGS) entry which is preliminary data.</text>
</comment>
<dbReference type="InterPro" id="IPR029063">
    <property type="entry name" value="SAM-dependent_MTases_sf"/>
</dbReference>
<dbReference type="HAMAP" id="MF_01102">
    <property type="entry name" value="MnmC"/>
    <property type="match status" value="1"/>
</dbReference>
<proteinExistence type="inferred from homology"/>
<evidence type="ECO:0000259" key="12">
    <source>
        <dbReference type="Pfam" id="PF05430"/>
    </source>
</evidence>
<comment type="similarity">
    <text evidence="10">In the C-terminal section; belongs to the DAO family.</text>
</comment>
<dbReference type="SUPFAM" id="SSF51905">
    <property type="entry name" value="FAD/NAD(P)-binding domain"/>
    <property type="match status" value="1"/>
</dbReference>
<evidence type="ECO:0000256" key="3">
    <source>
        <dbReference type="ARBA" id="ARBA00022630"/>
    </source>
</evidence>
<keyword evidence="7 10" id="KW-0274">FAD</keyword>
<dbReference type="InterPro" id="IPR017610">
    <property type="entry name" value="tRNA_S-uridine_synth_MnmC_C"/>
</dbReference>
<dbReference type="STRING" id="1656094.BFC18_11140"/>
<accession>A0A1E7ZC67</accession>
<evidence type="ECO:0000256" key="1">
    <source>
        <dbReference type="ARBA" id="ARBA00022490"/>
    </source>
</evidence>
<dbReference type="OrthoDB" id="9786494at2"/>
<name>A0A1E7ZC67_9ALTE</name>
<dbReference type="InterPro" id="IPR023032">
    <property type="entry name" value="tRNA_MAMT_biosynth_bifunc_MnmC"/>
</dbReference>
<dbReference type="Pfam" id="PF05430">
    <property type="entry name" value="Methyltransf_30"/>
    <property type="match status" value="1"/>
</dbReference>
<dbReference type="PANTHER" id="PTHR13847">
    <property type="entry name" value="SARCOSINE DEHYDROGENASE-RELATED"/>
    <property type="match status" value="1"/>
</dbReference>
<evidence type="ECO:0000256" key="7">
    <source>
        <dbReference type="ARBA" id="ARBA00022827"/>
    </source>
</evidence>
<dbReference type="EMBL" id="MDHN01000021">
    <property type="protein sequence ID" value="OFC71044.1"/>
    <property type="molecule type" value="Genomic_DNA"/>
</dbReference>
<protein>
    <recommendedName>
        <fullName evidence="10">tRNA 5-methylaminomethyl-2-thiouridine biosynthesis bifunctional protein MnmC</fullName>
        <shortName evidence="10">tRNA mnm(5)s(2)U biosynthesis bifunctional protein</shortName>
    </recommendedName>
    <domain>
        <recommendedName>
            <fullName evidence="10">tRNA (mnm(5)s(2)U34)-methyltransferase</fullName>
            <ecNumber evidence="10">2.1.1.61</ecNumber>
        </recommendedName>
    </domain>
    <domain>
        <recommendedName>
            <fullName evidence="10">FAD-dependent cmnm(5)s(2)U34 oxidoreductase</fullName>
            <ecNumber evidence="10">1.5.-.-</ecNumber>
        </recommendedName>
    </domain>
</protein>
<comment type="subcellular location">
    <subcellularLocation>
        <location evidence="10">Cytoplasm</location>
    </subcellularLocation>
</comment>
<comment type="similarity">
    <text evidence="10">In the N-terminal section; belongs to the methyltransferase superfamily. tRNA (mnm(5)s(2)U34)-methyltransferase family.</text>
</comment>
<dbReference type="GO" id="GO:0004808">
    <property type="term" value="F:tRNA (5-methylaminomethyl-2-thiouridylate)(34)-methyltransferase activity"/>
    <property type="evidence" value="ECO:0007669"/>
    <property type="project" value="UniProtKB-EC"/>
</dbReference>
<dbReference type="InterPro" id="IPR047785">
    <property type="entry name" value="tRNA_MNMC2"/>
</dbReference>
<reference evidence="13 14" key="1">
    <citation type="submission" date="2016-08" db="EMBL/GenBank/DDBJ databases">
        <authorList>
            <person name="Seilhamer J.J."/>
        </authorList>
    </citation>
    <scope>NUCLEOTIDE SEQUENCE [LARGE SCALE GENOMIC DNA]</scope>
    <source>
        <strain evidence="13 14">KCTC 42603</strain>
    </source>
</reference>
<dbReference type="InterPro" id="IPR006076">
    <property type="entry name" value="FAD-dep_OxRdtase"/>
</dbReference>
<dbReference type="NCBIfam" id="NF002481">
    <property type="entry name" value="PRK01747.1-2"/>
    <property type="match status" value="1"/>
</dbReference>
<dbReference type="GO" id="GO:0016645">
    <property type="term" value="F:oxidoreductase activity, acting on the CH-NH group of donors"/>
    <property type="evidence" value="ECO:0007669"/>
    <property type="project" value="InterPro"/>
</dbReference>
<dbReference type="GO" id="GO:0005737">
    <property type="term" value="C:cytoplasm"/>
    <property type="evidence" value="ECO:0007669"/>
    <property type="project" value="UniProtKB-SubCell"/>
</dbReference>
<dbReference type="NCBIfam" id="NF033855">
    <property type="entry name" value="tRNA_MNMC2"/>
    <property type="match status" value="1"/>
</dbReference>
<dbReference type="Gene3D" id="3.30.9.10">
    <property type="entry name" value="D-Amino Acid Oxidase, subunit A, domain 2"/>
    <property type="match status" value="1"/>
</dbReference>
<evidence type="ECO:0000256" key="9">
    <source>
        <dbReference type="ARBA" id="ARBA00023268"/>
    </source>
</evidence>
<keyword evidence="14" id="KW-1185">Reference proteome</keyword>
<dbReference type="GO" id="GO:0032259">
    <property type="term" value="P:methylation"/>
    <property type="evidence" value="ECO:0007669"/>
    <property type="project" value="UniProtKB-KW"/>
</dbReference>
<feature type="region of interest" description="FAD-dependent cmnm(5)s(2)U34 oxidoreductase" evidence="10">
    <location>
        <begin position="270"/>
        <end position="663"/>
    </location>
</feature>
<dbReference type="EC" id="1.5.-.-" evidence="10"/>
<organism evidence="13 14">
    <name type="scientific">Alteromonas confluentis</name>
    <dbReference type="NCBI Taxonomy" id="1656094"/>
    <lineage>
        <taxon>Bacteria</taxon>
        <taxon>Pseudomonadati</taxon>
        <taxon>Pseudomonadota</taxon>
        <taxon>Gammaproteobacteria</taxon>
        <taxon>Alteromonadales</taxon>
        <taxon>Alteromonadaceae</taxon>
        <taxon>Alteromonas/Salinimonas group</taxon>
        <taxon>Alteromonas</taxon>
    </lineage>
</organism>
<evidence type="ECO:0000256" key="5">
    <source>
        <dbReference type="ARBA" id="ARBA00022691"/>
    </source>
</evidence>
<evidence type="ECO:0000256" key="8">
    <source>
        <dbReference type="ARBA" id="ARBA00023002"/>
    </source>
</evidence>
<dbReference type="Gene3D" id="3.40.50.150">
    <property type="entry name" value="Vaccinia Virus protein VP39"/>
    <property type="match status" value="1"/>
</dbReference>
<sequence>MKSQSAQVHFNDSGTPVADHFDDVYFSNDSGIDETLHVFIGGNDLSERWHSHNRRDFVIAETGFGTGLNCLVAMQAFKQFRDANPAHPLKHLFILTTEKFPLKKADLRQALNAFPALNQAADALAEQYPVALQGCHRMHFTDFSCTLDLWMGDVHELLPQWHCPRSGLIDAWFLDGFAPSKNPEMWTDALFLQMARLTRQGGTFGTFTAAGIVKRGLRDAGFVVEKRKGFGRKRDMLAGYFDSEKGKQPAPPYSRYNNAPLGDGERIAIVGGGLAAATFAHALAEQGVASTVFCADETLATGASGNRQGGFYPQLHSEASIASQIQAHSFLYARRYYNALPSDDYRHQWCGVLQLGFSDAVIDRQQKLADGGVWPDELVRPVSAEEATSISGLPLSDNGLFIPLGGWLSPPDLVHALINACGDKVTLHLNAKVHNISESSTDVTFSVNNESYTFDRIIMATGADSVLIDTMNALPLRPVRGQVEAIATQAPIDQLNTVLCHKGYMTPQMDSRHALGSTYGKGDTATDVREVDTQTNLATHQKALSNESWIRELEHDGDARASVRLSLPDHQPASGQLTKVNVLWERYQELTVGKPIDGQAELPEGRIFTLTGLGSRGLTTAPLMAQVLASQLLHQPMPMPEKLLQAVAPQRFMIRNCIRGEAP</sequence>
<dbReference type="PANTHER" id="PTHR13847:SF283">
    <property type="entry name" value="TRNA 5-METHYLAMINOMETHYL-2-THIOURIDINE BIOSYNTHESIS BIFUNCTIONAL PROTEIN MNMC"/>
    <property type="match status" value="1"/>
</dbReference>
<dbReference type="RefSeq" id="WP_070125376.1">
    <property type="nucleotide sequence ID" value="NZ_MDHN01000021.1"/>
</dbReference>
<comment type="cofactor">
    <cofactor evidence="10">
        <name>FAD</name>
        <dbReference type="ChEBI" id="CHEBI:57692"/>
    </cofactor>
</comment>
<comment type="catalytic activity">
    <reaction evidence="10">
        <text>5-aminomethyl-2-thiouridine(34) in tRNA + S-adenosyl-L-methionine = 5-methylaminomethyl-2-thiouridine(34) in tRNA + S-adenosyl-L-homocysteine + H(+)</text>
        <dbReference type="Rhea" id="RHEA:19569"/>
        <dbReference type="Rhea" id="RHEA-COMP:10195"/>
        <dbReference type="Rhea" id="RHEA-COMP:10197"/>
        <dbReference type="ChEBI" id="CHEBI:15378"/>
        <dbReference type="ChEBI" id="CHEBI:57856"/>
        <dbReference type="ChEBI" id="CHEBI:59789"/>
        <dbReference type="ChEBI" id="CHEBI:74454"/>
        <dbReference type="ChEBI" id="CHEBI:74455"/>
        <dbReference type="EC" id="2.1.1.61"/>
    </reaction>
</comment>